<reference evidence="1" key="1">
    <citation type="submission" date="2020-04" db="EMBL/GenBank/DDBJ databases">
        <authorList>
            <person name="Chiriac C."/>
            <person name="Salcher M."/>
            <person name="Ghai R."/>
            <person name="Kavagutti S V."/>
        </authorList>
    </citation>
    <scope>NUCLEOTIDE SEQUENCE</scope>
</reference>
<protein>
    <submittedName>
        <fullName evidence="1">Uncharacterized protein</fullName>
    </submittedName>
</protein>
<gene>
    <name evidence="1" type="ORF">UFOVP460_19</name>
</gene>
<name>A0A6J5MCY9_9CAUD</name>
<dbReference type="EMBL" id="LR796434">
    <property type="protein sequence ID" value="CAB4144142.1"/>
    <property type="molecule type" value="Genomic_DNA"/>
</dbReference>
<accession>A0A6J5MCY9</accession>
<proteinExistence type="predicted"/>
<evidence type="ECO:0000313" key="1">
    <source>
        <dbReference type="EMBL" id="CAB4144142.1"/>
    </source>
</evidence>
<organism evidence="1">
    <name type="scientific">uncultured Caudovirales phage</name>
    <dbReference type="NCBI Taxonomy" id="2100421"/>
    <lineage>
        <taxon>Viruses</taxon>
        <taxon>Duplodnaviria</taxon>
        <taxon>Heunggongvirae</taxon>
        <taxon>Uroviricota</taxon>
        <taxon>Caudoviricetes</taxon>
        <taxon>Peduoviridae</taxon>
        <taxon>Maltschvirus</taxon>
        <taxon>Maltschvirus maltsch</taxon>
    </lineage>
</organism>
<sequence>MKKPKKPTKHKSESEAFKQDAKLKDFLMEMTDEVVIADGLSDAFVGLAQTGSEGKTVAVYDSVKIIGILMEQGMTQDEAVEYYEYNILGAYVGDATPIYLVPVDKECWSFKLPDDLPRKKKK</sequence>